<gene>
    <name evidence="2" type="ORF">MGYG_09142</name>
</gene>
<proteinExistence type="predicted"/>
<organism evidence="3">
    <name type="scientific">Arthroderma gypseum (strain ATCC MYA-4604 / CBS 118893)</name>
    <name type="common">Microsporum gypseum</name>
    <dbReference type="NCBI Taxonomy" id="535722"/>
    <lineage>
        <taxon>Eukaryota</taxon>
        <taxon>Fungi</taxon>
        <taxon>Dikarya</taxon>
        <taxon>Ascomycota</taxon>
        <taxon>Pezizomycotina</taxon>
        <taxon>Eurotiomycetes</taxon>
        <taxon>Eurotiomycetidae</taxon>
        <taxon>Onygenales</taxon>
        <taxon>Arthrodermataceae</taxon>
        <taxon>Nannizzia</taxon>
    </lineage>
</organism>
<dbReference type="EMBL" id="DS989827">
    <property type="protein sequence ID" value="EFR03880.1"/>
    <property type="molecule type" value="Genomic_DNA"/>
</dbReference>
<protein>
    <submittedName>
        <fullName evidence="2">Uncharacterized protein</fullName>
    </submittedName>
</protein>
<dbReference type="AlphaFoldDB" id="E4V1G5"/>
<name>E4V1G5_ARTGP</name>
<dbReference type="GeneID" id="10026131"/>
<dbReference type="Proteomes" id="UP000002669">
    <property type="component" value="Unassembled WGS sequence"/>
</dbReference>
<keyword evidence="3" id="KW-1185">Reference proteome</keyword>
<feature type="region of interest" description="Disordered" evidence="1">
    <location>
        <begin position="76"/>
        <end position="99"/>
    </location>
</feature>
<sequence length="125" mass="14288">MVPKYGLNKGGDHDAFWFIDFYAKSFCRAAGRDTVHEHPSTLSGTAKEERRTALSKWAGWSRVHFPSSYLTSEPIMEGDKIDERVSQKTNQKDEDEESRLTMEVEVDYLPKQDKGASRGAYVRLI</sequence>
<dbReference type="RefSeq" id="XP_003170888.1">
    <property type="nucleotide sequence ID" value="XM_003170840.1"/>
</dbReference>
<accession>E4V1G5</accession>
<evidence type="ECO:0000313" key="3">
    <source>
        <dbReference type="Proteomes" id="UP000002669"/>
    </source>
</evidence>
<feature type="compositionally biased region" description="Basic and acidic residues" evidence="1">
    <location>
        <begin position="77"/>
        <end position="99"/>
    </location>
</feature>
<reference evidence="3" key="1">
    <citation type="journal article" date="2012" name="MBio">
        <title>Comparative genome analysis of Trichophyton rubrum and related dermatophytes reveals candidate genes involved in infection.</title>
        <authorList>
            <person name="Martinez D.A."/>
            <person name="Oliver B.G."/>
            <person name="Graeser Y."/>
            <person name="Goldberg J.M."/>
            <person name="Li W."/>
            <person name="Martinez-Rossi N.M."/>
            <person name="Monod M."/>
            <person name="Shelest E."/>
            <person name="Barton R.C."/>
            <person name="Birch E."/>
            <person name="Brakhage A.A."/>
            <person name="Chen Z."/>
            <person name="Gurr S.J."/>
            <person name="Heiman D."/>
            <person name="Heitman J."/>
            <person name="Kosti I."/>
            <person name="Rossi A."/>
            <person name="Saif S."/>
            <person name="Samalova M."/>
            <person name="Saunders C.W."/>
            <person name="Shea T."/>
            <person name="Summerbell R.C."/>
            <person name="Xu J."/>
            <person name="Young S."/>
            <person name="Zeng Q."/>
            <person name="Birren B.W."/>
            <person name="Cuomo C.A."/>
            <person name="White T.C."/>
        </authorList>
    </citation>
    <scope>NUCLEOTIDE SEQUENCE [LARGE SCALE GENOMIC DNA]</scope>
    <source>
        <strain evidence="3">ATCC MYA-4604 / CBS 118893</strain>
    </source>
</reference>
<dbReference type="InParanoid" id="E4V1G5"/>
<dbReference type="VEuPathDB" id="FungiDB:MGYG_09142"/>
<dbReference type="HOGENOM" id="CLU_1992082_0_0_1"/>
<evidence type="ECO:0000256" key="1">
    <source>
        <dbReference type="SAM" id="MobiDB-lite"/>
    </source>
</evidence>
<evidence type="ECO:0000313" key="2">
    <source>
        <dbReference type="EMBL" id="EFR03880.1"/>
    </source>
</evidence>